<dbReference type="AlphaFoldDB" id="A0A558CUG3"/>
<proteinExistence type="predicted"/>
<feature type="compositionally biased region" description="Basic and acidic residues" evidence="4">
    <location>
        <begin position="9"/>
        <end position="23"/>
    </location>
</feature>
<evidence type="ECO:0000256" key="3">
    <source>
        <dbReference type="PROSITE-ProRule" id="PRU00339"/>
    </source>
</evidence>
<evidence type="ECO:0000256" key="4">
    <source>
        <dbReference type="SAM" id="MobiDB-lite"/>
    </source>
</evidence>
<dbReference type="SUPFAM" id="SSF48452">
    <property type="entry name" value="TPR-like"/>
    <property type="match status" value="1"/>
</dbReference>
<dbReference type="PANTHER" id="PTHR44943:SF8">
    <property type="entry name" value="TPR REPEAT-CONTAINING PROTEIN MJ0263"/>
    <property type="match status" value="1"/>
</dbReference>
<feature type="repeat" description="TPR" evidence="3">
    <location>
        <begin position="353"/>
        <end position="386"/>
    </location>
</feature>
<keyword evidence="5" id="KW-0472">Membrane</keyword>
<feature type="transmembrane region" description="Helical" evidence="5">
    <location>
        <begin position="42"/>
        <end position="60"/>
    </location>
</feature>
<dbReference type="InterPro" id="IPR051685">
    <property type="entry name" value="Ycf3/AcsC/BcsC/TPR_MFPF"/>
</dbReference>
<feature type="region of interest" description="Disordered" evidence="4">
    <location>
        <begin position="1"/>
        <end position="34"/>
    </location>
</feature>
<evidence type="ECO:0000313" key="7">
    <source>
        <dbReference type="Proteomes" id="UP000317355"/>
    </source>
</evidence>
<dbReference type="InterPro" id="IPR011990">
    <property type="entry name" value="TPR-like_helical_dom_sf"/>
</dbReference>
<name>A0A558CUG3_9GAMM</name>
<accession>A0A558CUG3</accession>
<comment type="caution">
    <text evidence="6">The sequence shown here is derived from an EMBL/GenBank/DDBJ whole genome shotgun (WGS) entry which is preliminary data.</text>
</comment>
<evidence type="ECO:0000256" key="2">
    <source>
        <dbReference type="ARBA" id="ARBA00022803"/>
    </source>
</evidence>
<evidence type="ECO:0000256" key="5">
    <source>
        <dbReference type="SAM" id="Phobius"/>
    </source>
</evidence>
<keyword evidence="5" id="KW-0812">Transmembrane</keyword>
<evidence type="ECO:0000313" key="6">
    <source>
        <dbReference type="EMBL" id="TVT52418.1"/>
    </source>
</evidence>
<dbReference type="InterPro" id="IPR019734">
    <property type="entry name" value="TPR_rpt"/>
</dbReference>
<keyword evidence="5" id="KW-1133">Transmembrane helix</keyword>
<sequence length="438" mass="47374">MSLINQMLRDLDKRETGDDKPREIITPSPVTARSTTQSHSHWSIWLLLAAVVVAVGSYLFTQAESLLNRLGEPQAVTVADSSADEMALAAKPVAVSDSLVASDVLETPITQKDIVSGVSADDSLADKQVDDVAQAAMVVDNAPPQTVHEPVKPAIVQAELSLPVVNPSDQIIKEQQAGSAGAEYQEKTQVKAQQVISNVAAASIPVPAKAVSSENSTAQHPTAPAMQEAVVESESLIQVKRVPAKQIQLSANGVYQSALQYLNEGRLNEAEEALRQTLILDQENHEARRFLVMLLMNAGEQAESISLLNEGMQMAPNHVPYVTLLSRSYIESQDYSKAIILLQKKLPVTGNNAELLALLGSVLQQSGQYAPAIQVYRQLVEQQPNNARAVAGLAIALDATGDYVQALTYYKQVLGFRSLPEEINEYARQRVLALSAER</sequence>
<keyword evidence="2 3" id="KW-0802">TPR repeat</keyword>
<dbReference type="Proteomes" id="UP000317355">
    <property type="component" value="Unassembled WGS sequence"/>
</dbReference>
<keyword evidence="1" id="KW-0677">Repeat</keyword>
<protein>
    <submittedName>
        <fullName evidence="6">Tetratricopeptide repeat protein</fullName>
    </submittedName>
</protein>
<dbReference type="Gene3D" id="1.25.40.10">
    <property type="entry name" value="Tetratricopeptide repeat domain"/>
    <property type="match status" value="1"/>
</dbReference>
<dbReference type="EMBL" id="VMRY01000070">
    <property type="protein sequence ID" value="TVT52418.1"/>
    <property type="molecule type" value="Genomic_DNA"/>
</dbReference>
<reference evidence="6 7" key="1">
    <citation type="submission" date="2019-07" db="EMBL/GenBank/DDBJ databases">
        <title>The pathways for chlorine oxyanion respiration interact through the shared metabolite chlorate.</title>
        <authorList>
            <person name="Barnum T.P."/>
            <person name="Cheng Y."/>
            <person name="Hill K.A."/>
            <person name="Lucas L.N."/>
            <person name="Carlson H.K."/>
            <person name="Coates J.D."/>
        </authorList>
    </citation>
    <scope>NUCLEOTIDE SEQUENCE [LARGE SCALE GENOMIC DNA]</scope>
    <source>
        <strain evidence="6">BK-3</strain>
    </source>
</reference>
<gene>
    <name evidence="6" type="ORF">FHK82_13735</name>
</gene>
<dbReference type="PROSITE" id="PS50005">
    <property type="entry name" value="TPR"/>
    <property type="match status" value="1"/>
</dbReference>
<organism evidence="6 7">
    <name type="scientific">Sedimenticola thiotaurini</name>
    <dbReference type="NCBI Taxonomy" id="1543721"/>
    <lineage>
        <taxon>Bacteria</taxon>
        <taxon>Pseudomonadati</taxon>
        <taxon>Pseudomonadota</taxon>
        <taxon>Gammaproteobacteria</taxon>
        <taxon>Chromatiales</taxon>
        <taxon>Sedimenticolaceae</taxon>
        <taxon>Sedimenticola</taxon>
    </lineage>
</organism>
<dbReference type="PANTHER" id="PTHR44943">
    <property type="entry name" value="CELLULOSE SYNTHASE OPERON PROTEIN C"/>
    <property type="match status" value="1"/>
</dbReference>
<evidence type="ECO:0000256" key="1">
    <source>
        <dbReference type="ARBA" id="ARBA00022737"/>
    </source>
</evidence>
<dbReference type="Pfam" id="PF14559">
    <property type="entry name" value="TPR_19"/>
    <property type="match status" value="2"/>
</dbReference>
<dbReference type="SMART" id="SM00028">
    <property type="entry name" value="TPR"/>
    <property type="match status" value="4"/>
</dbReference>